<keyword evidence="2" id="KW-1185">Reference proteome</keyword>
<dbReference type="Proteomes" id="UP000766486">
    <property type="component" value="Unassembled WGS sequence"/>
</dbReference>
<dbReference type="SUPFAM" id="SSF51735">
    <property type="entry name" value="NAD(P)-binding Rossmann-fold domains"/>
    <property type="match status" value="1"/>
</dbReference>
<accession>A0ABY6U168</accession>
<gene>
    <name evidence="1" type="ORF">CLO192961_LOCUS149337</name>
</gene>
<dbReference type="EMBL" id="CABFNS010000723">
    <property type="protein sequence ID" value="VUC24705.1"/>
    <property type="molecule type" value="Genomic_DNA"/>
</dbReference>
<sequence length="142" mass="16076">MSGQTNSEAPHVLNTLPDRDHEWLNTLKDKAIHCHHRRRPRHWSGRITEACLANKAFFKLGCKGVASAPYDATKGDVRNMAHIIAMERAKHGIRVNSVSTGFVKSALTYYVEVSHDRDLKMQYYGCMSRLALPQDLRGAYPL</sequence>
<dbReference type="Gene3D" id="3.40.50.720">
    <property type="entry name" value="NAD(P)-binding Rossmann-like Domain"/>
    <property type="match status" value="1"/>
</dbReference>
<comment type="caution">
    <text evidence="1">The sequence shown here is derived from an EMBL/GenBank/DDBJ whole genome shotgun (WGS) entry which is preliminary data.</text>
</comment>
<proteinExistence type="predicted"/>
<dbReference type="InterPro" id="IPR002347">
    <property type="entry name" value="SDR_fam"/>
</dbReference>
<reference evidence="1 2" key="1">
    <citation type="submission" date="2019-06" db="EMBL/GenBank/DDBJ databases">
        <authorList>
            <person name="Broberg M."/>
        </authorList>
    </citation>
    <scope>NUCLEOTIDE SEQUENCE [LARGE SCALE GENOMIC DNA]</scope>
</reference>
<name>A0ABY6U168_BIOOC</name>
<evidence type="ECO:0000313" key="2">
    <source>
        <dbReference type="Proteomes" id="UP000766486"/>
    </source>
</evidence>
<protein>
    <submittedName>
        <fullName evidence="1">Uncharacterized protein</fullName>
    </submittedName>
</protein>
<organism evidence="1 2">
    <name type="scientific">Bionectria ochroleuca</name>
    <name type="common">Gliocladium roseum</name>
    <dbReference type="NCBI Taxonomy" id="29856"/>
    <lineage>
        <taxon>Eukaryota</taxon>
        <taxon>Fungi</taxon>
        <taxon>Dikarya</taxon>
        <taxon>Ascomycota</taxon>
        <taxon>Pezizomycotina</taxon>
        <taxon>Sordariomycetes</taxon>
        <taxon>Hypocreomycetidae</taxon>
        <taxon>Hypocreales</taxon>
        <taxon>Bionectriaceae</taxon>
        <taxon>Clonostachys</taxon>
    </lineage>
</organism>
<evidence type="ECO:0000313" key="1">
    <source>
        <dbReference type="EMBL" id="VUC24705.1"/>
    </source>
</evidence>
<dbReference type="PRINTS" id="PR00081">
    <property type="entry name" value="GDHRDH"/>
</dbReference>
<dbReference type="Pfam" id="PF13561">
    <property type="entry name" value="adh_short_C2"/>
    <property type="match status" value="1"/>
</dbReference>
<dbReference type="InterPro" id="IPR036291">
    <property type="entry name" value="NAD(P)-bd_dom_sf"/>
</dbReference>